<dbReference type="Gene3D" id="3.50.50.60">
    <property type="entry name" value="FAD/NAD(P)-binding domain"/>
    <property type="match status" value="2"/>
</dbReference>
<evidence type="ECO:0000256" key="4">
    <source>
        <dbReference type="ARBA" id="ARBA00023002"/>
    </source>
</evidence>
<keyword evidence="3" id="KW-0274">FAD</keyword>
<dbReference type="Proteomes" id="UP000294360">
    <property type="component" value="Chromosome"/>
</dbReference>
<dbReference type="RefSeq" id="WP_134487331.1">
    <property type="nucleotide sequence ID" value="NZ_CP139089.1"/>
</dbReference>
<organism evidence="7 8">
    <name type="scientific">Methylocella tundrae</name>
    <dbReference type="NCBI Taxonomy" id="227605"/>
    <lineage>
        <taxon>Bacteria</taxon>
        <taxon>Pseudomonadati</taxon>
        <taxon>Pseudomonadota</taxon>
        <taxon>Alphaproteobacteria</taxon>
        <taxon>Hyphomicrobiales</taxon>
        <taxon>Beijerinckiaceae</taxon>
        <taxon>Methylocella</taxon>
    </lineage>
</organism>
<dbReference type="GO" id="GO:0005737">
    <property type="term" value="C:cytoplasm"/>
    <property type="evidence" value="ECO:0007669"/>
    <property type="project" value="TreeGrafter"/>
</dbReference>
<sequence>MSQATDIDAGSTVAIIGGGQAGAEAATLLRQNGHKGRIILFGEEKHLPYMRPPLSKAYLAGEIGADALIYKAPVAYEKAGVELRLGQRVAGIDREARRLRLESGESVAYDKLVIAAGGRARELSVPGAKLRNIFYLRTIADVELLQPQLQPGRRLVIVGGGYVGLEFAAVAIKRGLRVTVLEGAPRVLARVTAPEVSAFYERFHRAAGVEILTGVAVSGFTPGPDGENVGAVQCGDGLSVAADFVLVGIGLVPNTELAEAAGLVIDGGILVDDVSRTSDPDIFAIGDCAVHARHGFLQRKMRLESVPNALEQARTVAAVIAGKPAPAATAPWFWSDQYDLKLQMAGISEGYDELAIRGSTEGASFIAFYLKDGRVIAADAINRPAEFMASKRLIADRAKVSAKDLADDSVPLKSLIAAAAAAA</sequence>
<dbReference type="Pfam" id="PF07992">
    <property type="entry name" value="Pyr_redox_2"/>
    <property type="match status" value="1"/>
</dbReference>
<dbReference type="Pfam" id="PF14759">
    <property type="entry name" value="Reductase_C"/>
    <property type="match status" value="1"/>
</dbReference>
<protein>
    <submittedName>
        <fullName evidence="7">Putidaredoxin reductase CamA</fullName>
        <ecNumber evidence="7">1.18.1.5</ecNumber>
    </submittedName>
</protein>
<dbReference type="InterPro" id="IPR028202">
    <property type="entry name" value="Reductase_C"/>
</dbReference>
<dbReference type="GO" id="GO:0016651">
    <property type="term" value="F:oxidoreductase activity, acting on NAD(P)H"/>
    <property type="evidence" value="ECO:0007669"/>
    <property type="project" value="TreeGrafter"/>
</dbReference>
<dbReference type="InterPro" id="IPR036188">
    <property type="entry name" value="FAD/NAD-bd_sf"/>
</dbReference>
<evidence type="ECO:0000256" key="1">
    <source>
        <dbReference type="ARBA" id="ARBA00001974"/>
    </source>
</evidence>
<dbReference type="SUPFAM" id="SSF55424">
    <property type="entry name" value="FAD/NAD-linked reductases, dimerisation (C-terminal) domain"/>
    <property type="match status" value="1"/>
</dbReference>
<dbReference type="Gene3D" id="3.30.390.30">
    <property type="match status" value="1"/>
</dbReference>
<dbReference type="PRINTS" id="PR00411">
    <property type="entry name" value="PNDRDTASEI"/>
</dbReference>
<dbReference type="PANTHER" id="PTHR43557">
    <property type="entry name" value="APOPTOSIS-INDUCING FACTOR 1"/>
    <property type="match status" value="1"/>
</dbReference>
<keyword evidence="2" id="KW-0285">Flavoprotein</keyword>
<dbReference type="InterPro" id="IPR050446">
    <property type="entry name" value="FAD-oxidoreductase/Apoptosis"/>
</dbReference>
<dbReference type="PANTHER" id="PTHR43557:SF2">
    <property type="entry name" value="RIESKE DOMAIN-CONTAINING PROTEIN-RELATED"/>
    <property type="match status" value="1"/>
</dbReference>
<evidence type="ECO:0000256" key="2">
    <source>
        <dbReference type="ARBA" id="ARBA00022630"/>
    </source>
</evidence>
<dbReference type="PRINTS" id="PR00368">
    <property type="entry name" value="FADPNR"/>
</dbReference>
<dbReference type="InterPro" id="IPR016156">
    <property type="entry name" value="FAD/NAD-linked_Rdtase_dimer_sf"/>
</dbReference>
<dbReference type="KEGG" id="mtun:MTUNDRAET4_0896"/>
<accession>A0A4U8YWW9</accession>
<dbReference type="SUPFAM" id="SSF51905">
    <property type="entry name" value="FAD/NAD(P)-binding domain"/>
    <property type="match status" value="2"/>
</dbReference>
<feature type="domain" description="FAD/NAD(P)-binding" evidence="5">
    <location>
        <begin position="12"/>
        <end position="313"/>
    </location>
</feature>
<evidence type="ECO:0000313" key="8">
    <source>
        <dbReference type="Proteomes" id="UP000294360"/>
    </source>
</evidence>
<comment type="cofactor">
    <cofactor evidence="1">
        <name>FAD</name>
        <dbReference type="ChEBI" id="CHEBI:57692"/>
    </cofactor>
</comment>
<evidence type="ECO:0000259" key="6">
    <source>
        <dbReference type="Pfam" id="PF14759"/>
    </source>
</evidence>
<feature type="domain" description="Reductase C-terminal" evidence="6">
    <location>
        <begin position="332"/>
        <end position="415"/>
    </location>
</feature>
<evidence type="ECO:0000313" key="7">
    <source>
        <dbReference type="EMBL" id="VFU07789.1"/>
    </source>
</evidence>
<evidence type="ECO:0000259" key="5">
    <source>
        <dbReference type="Pfam" id="PF07992"/>
    </source>
</evidence>
<gene>
    <name evidence="7" type="primary">camA</name>
    <name evidence="7" type="ORF">MTUNDRAET4_0896</name>
</gene>
<name>A0A4U8YWW9_METTU</name>
<proteinExistence type="predicted"/>
<dbReference type="EMBL" id="LR536450">
    <property type="protein sequence ID" value="VFU07789.1"/>
    <property type="molecule type" value="Genomic_DNA"/>
</dbReference>
<reference evidence="7 8" key="1">
    <citation type="submission" date="2019-03" db="EMBL/GenBank/DDBJ databases">
        <authorList>
            <person name="Kox A.R. M."/>
        </authorList>
    </citation>
    <scope>NUCLEOTIDE SEQUENCE [LARGE SCALE GENOMIC DNA]</scope>
    <source>
        <strain evidence="7">MTUNDRAET4 annotated genome</strain>
    </source>
</reference>
<dbReference type="AlphaFoldDB" id="A0A4U8YWW9"/>
<evidence type="ECO:0000256" key="3">
    <source>
        <dbReference type="ARBA" id="ARBA00022827"/>
    </source>
</evidence>
<keyword evidence="4 7" id="KW-0560">Oxidoreductase</keyword>
<dbReference type="EC" id="1.18.1.5" evidence="7"/>
<dbReference type="OrthoDB" id="7809559at2"/>
<dbReference type="InterPro" id="IPR023753">
    <property type="entry name" value="FAD/NAD-binding_dom"/>
</dbReference>